<dbReference type="PANTHER" id="PTHR43775">
    <property type="entry name" value="FATTY ACID SYNTHASE"/>
    <property type="match status" value="1"/>
</dbReference>
<feature type="domain" description="PKS/mFAS DH" evidence="6">
    <location>
        <begin position="36"/>
        <end position="302"/>
    </location>
</feature>
<keyword evidence="8" id="KW-1185">Reference proteome</keyword>
<dbReference type="RefSeq" id="WP_285762078.1">
    <property type="nucleotide sequence ID" value="NZ_BSQG01000020.1"/>
</dbReference>
<dbReference type="SUPFAM" id="SSF51735">
    <property type="entry name" value="NAD(P)-binding Rossmann-fold domains"/>
    <property type="match status" value="2"/>
</dbReference>
<organism evidence="7 8">
    <name type="scientific">Nocardiopsis ansamitocini</name>
    <dbReference type="NCBI Taxonomy" id="1670832"/>
    <lineage>
        <taxon>Bacteria</taxon>
        <taxon>Bacillati</taxon>
        <taxon>Actinomycetota</taxon>
        <taxon>Actinomycetes</taxon>
        <taxon>Streptosporangiales</taxon>
        <taxon>Nocardiopsidaceae</taxon>
        <taxon>Nocardiopsis</taxon>
    </lineage>
</organism>
<feature type="region of interest" description="N-terminal hotdog fold" evidence="4">
    <location>
        <begin position="36"/>
        <end position="158"/>
    </location>
</feature>
<dbReference type="SMART" id="SM01294">
    <property type="entry name" value="PKS_PP_betabranch"/>
    <property type="match status" value="1"/>
</dbReference>
<dbReference type="Proteomes" id="UP001165092">
    <property type="component" value="Unassembled WGS sequence"/>
</dbReference>
<dbReference type="Pfam" id="PF00550">
    <property type="entry name" value="PP-binding"/>
    <property type="match status" value="1"/>
</dbReference>
<dbReference type="GO" id="GO:0006633">
    <property type="term" value="P:fatty acid biosynthetic process"/>
    <property type="evidence" value="ECO:0007669"/>
    <property type="project" value="TreeGrafter"/>
</dbReference>
<dbReference type="Gene3D" id="1.10.1200.10">
    <property type="entry name" value="ACP-like"/>
    <property type="match status" value="1"/>
</dbReference>
<dbReference type="SMART" id="SM00822">
    <property type="entry name" value="PKS_KR"/>
    <property type="match status" value="1"/>
</dbReference>
<dbReference type="Gene3D" id="3.10.129.110">
    <property type="entry name" value="Polyketide synthase dehydratase"/>
    <property type="match status" value="1"/>
</dbReference>
<dbReference type="InterPro" id="IPR057326">
    <property type="entry name" value="KR_dom"/>
</dbReference>
<accession>A0A9W6UJ39</accession>
<dbReference type="GO" id="GO:0004312">
    <property type="term" value="F:fatty acid synthase activity"/>
    <property type="evidence" value="ECO:0007669"/>
    <property type="project" value="TreeGrafter"/>
</dbReference>
<keyword evidence="3" id="KW-0808">Transferase</keyword>
<dbReference type="InterPro" id="IPR042104">
    <property type="entry name" value="PKS_dehydratase_sf"/>
</dbReference>
<proteinExistence type="predicted"/>
<dbReference type="InterPro" id="IPR036291">
    <property type="entry name" value="NAD(P)-bd_dom_sf"/>
</dbReference>
<comment type="caution">
    <text evidence="4">Lacks conserved residue(s) required for the propagation of feature annotation.</text>
</comment>
<feature type="region of interest" description="C-terminal hotdog fold" evidence="4">
    <location>
        <begin position="170"/>
        <end position="302"/>
    </location>
</feature>
<evidence type="ECO:0000256" key="3">
    <source>
        <dbReference type="ARBA" id="ARBA00022679"/>
    </source>
</evidence>
<dbReference type="SMART" id="SM00826">
    <property type="entry name" value="PKS_DH"/>
    <property type="match status" value="1"/>
</dbReference>
<dbReference type="InterPro" id="IPR036736">
    <property type="entry name" value="ACP-like_sf"/>
</dbReference>
<keyword evidence="1" id="KW-0596">Phosphopantetheine</keyword>
<dbReference type="PROSITE" id="PS50075">
    <property type="entry name" value="CARRIER"/>
    <property type="match status" value="1"/>
</dbReference>
<keyword evidence="2" id="KW-0597">Phosphoprotein</keyword>
<dbReference type="PROSITE" id="PS52019">
    <property type="entry name" value="PKS_MFAS_DH"/>
    <property type="match status" value="1"/>
</dbReference>
<dbReference type="InterPro" id="IPR020806">
    <property type="entry name" value="PKS_PP-bd"/>
</dbReference>
<dbReference type="InterPro" id="IPR049900">
    <property type="entry name" value="PKS_mFAS_DH"/>
</dbReference>
<gene>
    <name evidence="7" type="ORF">Nans01_48870</name>
</gene>
<dbReference type="InterPro" id="IPR013968">
    <property type="entry name" value="PKS_KR"/>
</dbReference>
<evidence type="ECO:0000259" key="6">
    <source>
        <dbReference type="PROSITE" id="PS52019"/>
    </source>
</evidence>
<dbReference type="Pfam" id="PF08659">
    <property type="entry name" value="KR"/>
    <property type="match status" value="1"/>
</dbReference>
<evidence type="ECO:0000259" key="5">
    <source>
        <dbReference type="PROSITE" id="PS50075"/>
    </source>
</evidence>
<evidence type="ECO:0000256" key="2">
    <source>
        <dbReference type="ARBA" id="ARBA00022553"/>
    </source>
</evidence>
<evidence type="ECO:0000313" key="8">
    <source>
        <dbReference type="Proteomes" id="UP001165092"/>
    </source>
</evidence>
<dbReference type="InterPro" id="IPR050091">
    <property type="entry name" value="PKS_NRPS_Biosynth_Enz"/>
</dbReference>
<protein>
    <recommendedName>
        <fullName evidence="9">Carrier domain-containing protein</fullName>
    </recommendedName>
</protein>
<feature type="domain" description="Carrier" evidence="5">
    <location>
        <begin position="765"/>
        <end position="840"/>
    </location>
</feature>
<dbReference type="InterPro" id="IPR006162">
    <property type="entry name" value="Ppantetheine_attach_site"/>
</dbReference>
<dbReference type="FunFam" id="1.10.1200.10:FF:000007">
    <property type="entry name" value="Probable polyketide synthase pks17"/>
    <property type="match status" value="1"/>
</dbReference>
<dbReference type="GO" id="GO:0031177">
    <property type="term" value="F:phosphopantetheine binding"/>
    <property type="evidence" value="ECO:0007669"/>
    <property type="project" value="InterPro"/>
</dbReference>
<dbReference type="AlphaFoldDB" id="A0A9W6UJ39"/>
<name>A0A9W6UJ39_9ACTN</name>
<evidence type="ECO:0000256" key="1">
    <source>
        <dbReference type="ARBA" id="ARBA00022450"/>
    </source>
</evidence>
<dbReference type="InterPro" id="IPR009081">
    <property type="entry name" value="PP-bd_ACP"/>
</dbReference>
<dbReference type="Pfam" id="PF22953">
    <property type="entry name" value="SpnB_Rossmann"/>
    <property type="match status" value="1"/>
</dbReference>
<dbReference type="InterPro" id="IPR020807">
    <property type="entry name" value="PKS_DH"/>
</dbReference>
<dbReference type="SUPFAM" id="SSF47336">
    <property type="entry name" value="ACP-like"/>
    <property type="match status" value="1"/>
</dbReference>
<dbReference type="Gene3D" id="3.40.50.720">
    <property type="entry name" value="NAD(P)-binding Rossmann-like Domain"/>
    <property type="match status" value="1"/>
</dbReference>
<sequence length="926" mass="96079">MVLPTYAFQHNRYWLDLPTGATGDAAVALGLTSADHPLLGAVVHLPETDGFRCTGRLPAVAAPAPGAQEVPPVFAEAALVEALIRVGERTGYGTLDDLVIEEPLVLPTRGALVLHVSVSGPDDSGRRTVEVHTRAEGADDLPWTFHATGFLTATAADPGFDFAQWPPPAAEPVARPEVRWAPGQAPEGLRTLWRRGDELFAEVELEPSPQAPAAAHSALLTDAVRVAGLLAEQGSQPFPDRILVPFAWSGVAAYAGGAARLRVRVAPGPDGGVALQAADTAGAPVLAVRSLAFRELAPDRLRAARTPLHDTLFRLDWTPVILPLGNGAPTTAPAPGADAARTALRSGTAPVVLLAEGAITVPGEATGQRFGEPEELARDLIARLDVPPSVDGPATPQASPPMLVLTRGAAVTRGGSEPVDPVAAAVGELVRAHSANGPGRVLLVDIDDEDASWSLLPTLPELAEPRVAVRAGQVLAPRLARLAEPPVADASTGTALTGTVLVAGDPAGLGGTVARHLAAAHGVATLLLVTGPGTDPGQVRELAADLAASGTTLELAACDPADRTALAALLAQVPSDRPLTAVLHAMEPVTADEGKEKETIRPARVRAALHLDELTREAGLGAFVLCVPAERLLTEPDGGWAPADAFLTAVVQRRRAVGLPAVAVGLGPWKGVRGGDAVPAPGAPRALSDQEGTGVLDAALRTDETLLVALRPDLTGRRAGAVEDVVHPLLRGLVRPRQRDAENAAVRDDSLAVRLAGMAEADQHRVLLDLVRDQAAAVLGYAGGAAVGADLAFKEVGFDSLTAIELRNRLGAATGLRLPATLLFDHPTPAHLAGTLRERFGAGNPQADTSALAELDRLETTLRGLGPDRRTRDAVAGRLRALLADWGQEENVRTDADTVDVAEKIREASASEVLAFIDDQLGRSSR</sequence>
<comment type="caution">
    <text evidence="7">The sequence shown here is derived from an EMBL/GenBank/DDBJ whole genome shotgun (WGS) entry which is preliminary data.</text>
</comment>
<reference evidence="7" key="1">
    <citation type="submission" date="2023-02" db="EMBL/GenBank/DDBJ databases">
        <title>Nocardiopsis ansamitocini NBRC 112285.</title>
        <authorList>
            <person name="Ichikawa N."/>
            <person name="Sato H."/>
            <person name="Tonouchi N."/>
        </authorList>
    </citation>
    <scope>NUCLEOTIDE SEQUENCE</scope>
    <source>
        <strain evidence="7">NBRC 112285</strain>
    </source>
</reference>
<dbReference type="PANTHER" id="PTHR43775:SF51">
    <property type="entry name" value="INACTIVE PHENOLPHTHIOCEROL SYNTHESIS POLYKETIDE SYNTHASE TYPE I PKS1-RELATED"/>
    <property type="match status" value="1"/>
</dbReference>
<dbReference type="Pfam" id="PF21089">
    <property type="entry name" value="PKS_DH_N"/>
    <property type="match status" value="1"/>
</dbReference>
<dbReference type="EMBL" id="BSQG01000020">
    <property type="protein sequence ID" value="GLU50536.1"/>
    <property type="molecule type" value="Genomic_DNA"/>
</dbReference>
<evidence type="ECO:0000313" key="7">
    <source>
        <dbReference type="EMBL" id="GLU50536.1"/>
    </source>
</evidence>
<dbReference type="SMART" id="SM00823">
    <property type="entry name" value="PKS_PP"/>
    <property type="match status" value="1"/>
</dbReference>
<evidence type="ECO:0008006" key="9">
    <source>
        <dbReference type="Google" id="ProtNLM"/>
    </source>
</evidence>
<dbReference type="InterPro" id="IPR055123">
    <property type="entry name" value="SpnB-like_Rossmann"/>
</dbReference>
<dbReference type="InterPro" id="IPR049552">
    <property type="entry name" value="PKS_DH_N"/>
</dbReference>
<dbReference type="PROSITE" id="PS00012">
    <property type="entry name" value="PHOSPHOPANTETHEINE"/>
    <property type="match status" value="1"/>
</dbReference>
<evidence type="ECO:0000256" key="4">
    <source>
        <dbReference type="PROSITE-ProRule" id="PRU01363"/>
    </source>
</evidence>